<reference evidence="1 2" key="1">
    <citation type="journal article" date="2018" name="Sci. Rep.">
        <title>Genomic signatures of local adaptation to the degree of environmental predictability in rotifers.</title>
        <authorList>
            <person name="Franch-Gras L."/>
            <person name="Hahn C."/>
            <person name="Garcia-Roger E.M."/>
            <person name="Carmona M.J."/>
            <person name="Serra M."/>
            <person name="Gomez A."/>
        </authorList>
    </citation>
    <scope>NUCLEOTIDE SEQUENCE [LARGE SCALE GENOMIC DNA]</scope>
    <source>
        <strain evidence="1">HYR1</strain>
    </source>
</reference>
<dbReference type="EMBL" id="REGN01001565">
    <property type="protein sequence ID" value="RNA33879.1"/>
    <property type="molecule type" value="Genomic_DNA"/>
</dbReference>
<keyword evidence="2" id="KW-1185">Reference proteome</keyword>
<proteinExistence type="predicted"/>
<protein>
    <submittedName>
        <fullName evidence="1">Uncharacterized protein</fullName>
    </submittedName>
</protein>
<name>A0A3M7SDS0_BRAPC</name>
<accession>A0A3M7SDS0</accession>
<evidence type="ECO:0000313" key="2">
    <source>
        <dbReference type="Proteomes" id="UP000276133"/>
    </source>
</evidence>
<dbReference type="AlphaFoldDB" id="A0A3M7SDS0"/>
<sequence length="71" mass="8188">MITKKYRKIDLRRTFVTIAVLELNKILTTFISCPRASPKYSLKLSLPLTRGMMFGLYDLNKYLKSLSSLGE</sequence>
<organism evidence="1 2">
    <name type="scientific">Brachionus plicatilis</name>
    <name type="common">Marine rotifer</name>
    <name type="synonym">Brachionus muelleri</name>
    <dbReference type="NCBI Taxonomy" id="10195"/>
    <lineage>
        <taxon>Eukaryota</taxon>
        <taxon>Metazoa</taxon>
        <taxon>Spiralia</taxon>
        <taxon>Gnathifera</taxon>
        <taxon>Rotifera</taxon>
        <taxon>Eurotatoria</taxon>
        <taxon>Monogononta</taxon>
        <taxon>Pseudotrocha</taxon>
        <taxon>Ploima</taxon>
        <taxon>Brachionidae</taxon>
        <taxon>Brachionus</taxon>
    </lineage>
</organism>
<comment type="caution">
    <text evidence="1">The sequence shown here is derived from an EMBL/GenBank/DDBJ whole genome shotgun (WGS) entry which is preliminary data.</text>
</comment>
<dbReference type="Proteomes" id="UP000276133">
    <property type="component" value="Unassembled WGS sequence"/>
</dbReference>
<gene>
    <name evidence="1" type="ORF">BpHYR1_017632</name>
</gene>
<evidence type="ECO:0000313" key="1">
    <source>
        <dbReference type="EMBL" id="RNA33879.1"/>
    </source>
</evidence>